<proteinExistence type="predicted"/>
<feature type="compositionally biased region" description="Polar residues" evidence="1">
    <location>
        <begin position="34"/>
        <end position="50"/>
    </location>
</feature>
<dbReference type="OrthoDB" id="3801446at2759"/>
<feature type="compositionally biased region" description="Low complexity" evidence="1">
    <location>
        <begin position="232"/>
        <end position="264"/>
    </location>
</feature>
<feature type="region of interest" description="Disordered" evidence="1">
    <location>
        <begin position="232"/>
        <end position="419"/>
    </location>
</feature>
<evidence type="ECO:0000313" key="3">
    <source>
        <dbReference type="Proteomes" id="UP000799778"/>
    </source>
</evidence>
<reference evidence="2" key="1">
    <citation type="journal article" date="2020" name="Stud. Mycol.">
        <title>101 Dothideomycetes genomes: a test case for predicting lifestyles and emergence of pathogens.</title>
        <authorList>
            <person name="Haridas S."/>
            <person name="Albert R."/>
            <person name="Binder M."/>
            <person name="Bloem J."/>
            <person name="Labutti K."/>
            <person name="Salamov A."/>
            <person name="Andreopoulos B."/>
            <person name="Baker S."/>
            <person name="Barry K."/>
            <person name="Bills G."/>
            <person name="Bluhm B."/>
            <person name="Cannon C."/>
            <person name="Castanera R."/>
            <person name="Culley D."/>
            <person name="Daum C."/>
            <person name="Ezra D."/>
            <person name="Gonzalez J."/>
            <person name="Henrissat B."/>
            <person name="Kuo A."/>
            <person name="Liang C."/>
            <person name="Lipzen A."/>
            <person name="Lutzoni F."/>
            <person name="Magnuson J."/>
            <person name="Mondo S."/>
            <person name="Nolan M."/>
            <person name="Ohm R."/>
            <person name="Pangilinan J."/>
            <person name="Park H.-J."/>
            <person name="Ramirez L."/>
            <person name="Alfaro M."/>
            <person name="Sun H."/>
            <person name="Tritt A."/>
            <person name="Yoshinaga Y."/>
            <person name="Zwiers L.-H."/>
            <person name="Turgeon B."/>
            <person name="Goodwin S."/>
            <person name="Spatafora J."/>
            <person name="Crous P."/>
            <person name="Grigoriev I."/>
        </authorList>
    </citation>
    <scope>NUCLEOTIDE SEQUENCE</scope>
    <source>
        <strain evidence="2">CBS 175.79</strain>
    </source>
</reference>
<dbReference type="EMBL" id="ML978075">
    <property type="protein sequence ID" value="KAF2010783.1"/>
    <property type="molecule type" value="Genomic_DNA"/>
</dbReference>
<feature type="compositionally biased region" description="Low complexity" evidence="1">
    <location>
        <begin position="350"/>
        <end position="359"/>
    </location>
</feature>
<protein>
    <submittedName>
        <fullName evidence="2">Uncharacterized protein</fullName>
    </submittedName>
</protein>
<gene>
    <name evidence="2" type="ORF">BU24DRAFT_466560</name>
</gene>
<feature type="compositionally biased region" description="Polar residues" evidence="1">
    <location>
        <begin position="77"/>
        <end position="104"/>
    </location>
</feature>
<feature type="compositionally biased region" description="Low complexity" evidence="1">
    <location>
        <begin position="377"/>
        <end position="393"/>
    </location>
</feature>
<evidence type="ECO:0000313" key="2">
    <source>
        <dbReference type="EMBL" id="KAF2010783.1"/>
    </source>
</evidence>
<feature type="compositionally biased region" description="Gly residues" evidence="1">
    <location>
        <begin position="479"/>
        <end position="491"/>
    </location>
</feature>
<feature type="compositionally biased region" description="Pro residues" evidence="1">
    <location>
        <begin position="288"/>
        <end position="297"/>
    </location>
</feature>
<dbReference type="AlphaFoldDB" id="A0A6A5XD32"/>
<organism evidence="2 3">
    <name type="scientific">Aaosphaeria arxii CBS 175.79</name>
    <dbReference type="NCBI Taxonomy" id="1450172"/>
    <lineage>
        <taxon>Eukaryota</taxon>
        <taxon>Fungi</taxon>
        <taxon>Dikarya</taxon>
        <taxon>Ascomycota</taxon>
        <taxon>Pezizomycotina</taxon>
        <taxon>Dothideomycetes</taxon>
        <taxon>Pleosporomycetidae</taxon>
        <taxon>Pleosporales</taxon>
        <taxon>Pleosporales incertae sedis</taxon>
        <taxon>Aaosphaeria</taxon>
    </lineage>
</organism>
<feature type="region of interest" description="Disordered" evidence="1">
    <location>
        <begin position="431"/>
        <end position="456"/>
    </location>
</feature>
<evidence type="ECO:0000256" key="1">
    <source>
        <dbReference type="SAM" id="MobiDB-lite"/>
    </source>
</evidence>
<feature type="region of interest" description="Disordered" evidence="1">
    <location>
        <begin position="128"/>
        <end position="181"/>
    </location>
</feature>
<dbReference type="RefSeq" id="XP_033379122.1">
    <property type="nucleotide sequence ID" value="XM_033532375.1"/>
</dbReference>
<sequence>MEAEIRRQAQGRQTEEWVRHCASEYMPRIEEASSEPTTPTAVLPSTTQLPLRTGEKRPRAPETPAGPYIHPLPSIETIMSSPNMSRPVYNSLTRGEQPPAQTYKTVIHTPKPANLRILDQNLVRAAESQALQRRRRRANSGPGNRSRSNTGSSIASSEASTCAGSSVGGDFERESSASEVSDVDSCKATAASSPAFSFTAGSSPRYTLFPQIVQSTISLPIASSVATSPALSFHSTHSNFSPSSSTPNTPSERGTPSSQPSSAYPSPPASPIDASRRSSTSEEYMAYPSPPASPSPAPFSLSLRQRLRNNNTEGIISAGGYARRRGYSFPPPKLFPSPHVRVAPPPPAQPTSTSTSTSARLKLPLRPRMLARSVTAPLPTLSSSSSPSPLSSSVTCTPDPDTSEASSSRQKQKAWQLEPLDFEGVEFDLGEQKLGGGGIDSPTTLDSPPSHLLAFPSLGEGGEWGWSMNGGELVSSSSVGGGKGVGTGRLMGGSERESDWGLGLYVIDEEREEDERGDRSPVRKSFRR</sequence>
<dbReference type="GeneID" id="54289772"/>
<dbReference type="Proteomes" id="UP000799778">
    <property type="component" value="Unassembled WGS sequence"/>
</dbReference>
<keyword evidence="3" id="KW-1185">Reference proteome</keyword>
<feature type="region of interest" description="Disordered" evidence="1">
    <location>
        <begin position="475"/>
        <end position="494"/>
    </location>
</feature>
<feature type="region of interest" description="Disordered" evidence="1">
    <location>
        <begin position="508"/>
        <end position="528"/>
    </location>
</feature>
<name>A0A6A5XD32_9PLEO</name>
<accession>A0A6A5XD32</accession>
<feature type="compositionally biased region" description="Polar residues" evidence="1">
    <location>
        <begin position="141"/>
        <end position="164"/>
    </location>
</feature>
<feature type="region of interest" description="Disordered" evidence="1">
    <location>
        <begin position="29"/>
        <end position="106"/>
    </location>
</feature>